<evidence type="ECO:0000313" key="1">
    <source>
        <dbReference type="EMBL" id="HIP88458.1"/>
    </source>
</evidence>
<dbReference type="Proteomes" id="UP000653692">
    <property type="component" value="Unassembled WGS sequence"/>
</dbReference>
<reference evidence="1" key="1">
    <citation type="journal article" date="2020" name="ISME J.">
        <title>Gammaproteobacteria mediating utilization of methyl-, sulfur- and petroleum organic compounds in deep ocean hydrothermal plumes.</title>
        <authorList>
            <person name="Zhou Z."/>
            <person name="Liu Y."/>
            <person name="Pan J."/>
            <person name="Cron B.R."/>
            <person name="Toner B.M."/>
            <person name="Anantharaman K."/>
            <person name="Breier J.A."/>
            <person name="Dick G.J."/>
            <person name="Li M."/>
        </authorList>
    </citation>
    <scope>NUCLEOTIDE SEQUENCE</scope>
    <source>
        <strain evidence="1">SZUA-1476</strain>
    </source>
</reference>
<organism evidence="1 2">
    <name type="scientific">Thermococcus paralvinellae</name>
    <dbReference type="NCBI Taxonomy" id="582419"/>
    <lineage>
        <taxon>Archaea</taxon>
        <taxon>Methanobacteriati</taxon>
        <taxon>Methanobacteriota</taxon>
        <taxon>Thermococci</taxon>
        <taxon>Thermococcales</taxon>
        <taxon>Thermococcaceae</taxon>
        <taxon>Thermococcus</taxon>
    </lineage>
</organism>
<protein>
    <submittedName>
        <fullName evidence="1">Uncharacterized protein</fullName>
    </submittedName>
</protein>
<proteinExistence type="predicted"/>
<dbReference type="AlphaFoldDB" id="A0A832ZEL0"/>
<dbReference type="EMBL" id="DQUR01000012">
    <property type="protein sequence ID" value="HIP88458.1"/>
    <property type="molecule type" value="Genomic_DNA"/>
</dbReference>
<gene>
    <name evidence="1" type="ORF">EYH24_00410</name>
</gene>
<evidence type="ECO:0000313" key="2">
    <source>
        <dbReference type="Proteomes" id="UP000653692"/>
    </source>
</evidence>
<sequence>SIDKPGKWQLWFLLFKDKEPPLPQPMNGDYAQTNATQRILDAIDGKILSLKLNIEVKSVGQ</sequence>
<name>A0A832ZEL0_9EURY</name>
<comment type="caution">
    <text evidence="1">The sequence shown here is derived from an EMBL/GenBank/DDBJ whole genome shotgun (WGS) entry which is preliminary data.</text>
</comment>
<feature type="non-terminal residue" evidence="1">
    <location>
        <position position="1"/>
    </location>
</feature>
<accession>A0A832ZEL0</accession>